<dbReference type="GO" id="GO:0005829">
    <property type="term" value="C:cytosol"/>
    <property type="evidence" value="ECO:0007669"/>
    <property type="project" value="TreeGrafter"/>
</dbReference>
<dbReference type="InterPro" id="IPR011877">
    <property type="entry name" value="Ribokinase"/>
</dbReference>
<dbReference type="FunFam" id="3.40.1190.20:FF:000012">
    <property type="entry name" value="Ribokinase"/>
    <property type="match status" value="1"/>
</dbReference>
<keyword evidence="8 10" id="KW-0630">Potassium</keyword>
<keyword evidence="6 10" id="KW-0067">ATP-binding</keyword>
<feature type="active site" description="Proton acceptor" evidence="10">
    <location>
        <position position="260"/>
    </location>
</feature>
<feature type="binding site" evidence="10">
    <location>
        <position position="254"/>
    </location>
    <ligand>
        <name>K(+)</name>
        <dbReference type="ChEBI" id="CHEBI:29103"/>
    </ligand>
</feature>
<dbReference type="Pfam" id="PF00294">
    <property type="entry name" value="PfkB"/>
    <property type="match status" value="1"/>
</dbReference>
<keyword evidence="1 10" id="KW-0963">Cytoplasm</keyword>
<protein>
    <recommendedName>
        <fullName evidence="10 11">Ribokinase</fullName>
        <shortName evidence="10">RK</shortName>
        <ecNumber evidence="10 11">2.7.1.15</ecNumber>
    </recommendedName>
</protein>
<keyword evidence="2 10" id="KW-0808">Transferase</keyword>
<dbReference type="HAMAP" id="MF_01987">
    <property type="entry name" value="Ribokinase"/>
    <property type="match status" value="1"/>
</dbReference>
<evidence type="ECO:0000256" key="1">
    <source>
        <dbReference type="ARBA" id="ARBA00022490"/>
    </source>
</evidence>
<feature type="domain" description="Carbohydrate kinase PfkB" evidence="12">
    <location>
        <begin position="10"/>
        <end position="303"/>
    </location>
</feature>
<evidence type="ECO:0000313" key="13">
    <source>
        <dbReference type="EMBL" id="SAL20016.1"/>
    </source>
</evidence>
<keyword evidence="4 10" id="KW-0547">Nucleotide-binding</keyword>
<comment type="pathway">
    <text evidence="10">Carbohydrate metabolism; D-ribose degradation; D-ribose 5-phosphate from beta-D-ribopyranose: step 2/2.</text>
</comment>
<dbReference type="CDD" id="cd01174">
    <property type="entry name" value="ribokinase"/>
    <property type="match status" value="1"/>
</dbReference>
<comment type="cofactor">
    <cofactor evidence="10">
        <name>Mg(2+)</name>
        <dbReference type="ChEBI" id="CHEBI:18420"/>
    </cofactor>
    <text evidence="10">Requires a divalent cation, most likely magnesium in vivo, as an electrophilic catalyst to aid phosphoryl group transfer. It is the chelate of the metal and the nucleotide that is the actual substrate.</text>
</comment>
<dbReference type="PANTHER" id="PTHR10584">
    <property type="entry name" value="SUGAR KINASE"/>
    <property type="match status" value="1"/>
</dbReference>
<dbReference type="GO" id="GO:0005524">
    <property type="term" value="F:ATP binding"/>
    <property type="evidence" value="ECO:0007669"/>
    <property type="project" value="UniProtKB-UniRule"/>
</dbReference>
<evidence type="ECO:0000256" key="7">
    <source>
        <dbReference type="ARBA" id="ARBA00022842"/>
    </source>
</evidence>
<dbReference type="RefSeq" id="WP_407923015.1">
    <property type="nucleotide sequence ID" value="NZ_FCOK02000005.1"/>
</dbReference>
<proteinExistence type="inferred from homology"/>
<feature type="binding site" evidence="10">
    <location>
        <begin position="45"/>
        <end position="49"/>
    </location>
    <ligand>
        <name>substrate</name>
    </ligand>
</feature>
<evidence type="ECO:0000256" key="4">
    <source>
        <dbReference type="ARBA" id="ARBA00022741"/>
    </source>
</evidence>
<dbReference type="NCBIfam" id="TIGR02152">
    <property type="entry name" value="D_ribokin_bact"/>
    <property type="match status" value="1"/>
</dbReference>
<dbReference type="PRINTS" id="PR00990">
    <property type="entry name" value="RIBOKINASE"/>
</dbReference>
<evidence type="ECO:0000256" key="6">
    <source>
        <dbReference type="ARBA" id="ARBA00022840"/>
    </source>
</evidence>
<comment type="catalytic activity">
    <reaction evidence="10">
        <text>D-ribose + ATP = D-ribose 5-phosphate + ADP + H(+)</text>
        <dbReference type="Rhea" id="RHEA:13697"/>
        <dbReference type="ChEBI" id="CHEBI:15378"/>
        <dbReference type="ChEBI" id="CHEBI:30616"/>
        <dbReference type="ChEBI" id="CHEBI:47013"/>
        <dbReference type="ChEBI" id="CHEBI:78346"/>
        <dbReference type="ChEBI" id="CHEBI:456216"/>
        <dbReference type="EC" id="2.7.1.15"/>
    </reaction>
</comment>
<dbReference type="GO" id="GO:0019303">
    <property type="term" value="P:D-ribose catabolic process"/>
    <property type="evidence" value="ECO:0007669"/>
    <property type="project" value="UniProtKB-UniRule"/>
</dbReference>
<keyword evidence="5 10" id="KW-0418">Kinase</keyword>
<organism evidence="13 14">
    <name type="scientific">Caballeronia udeis</name>
    <dbReference type="NCBI Taxonomy" id="1232866"/>
    <lineage>
        <taxon>Bacteria</taxon>
        <taxon>Pseudomonadati</taxon>
        <taxon>Pseudomonadota</taxon>
        <taxon>Betaproteobacteria</taxon>
        <taxon>Burkholderiales</taxon>
        <taxon>Burkholderiaceae</taxon>
        <taxon>Caballeronia</taxon>
    </lineage>
</organism>
<dbReference type="GO" id="GO:0004747">
    <property type="term" value="F:ribokinase activity"/>
    <property type="evidence" value="ECO:0007669"/>
    <property type="project" value="UniProtKB-UniRule"/>
</dbReference>
<dbReference type="GO" id="GO:0046872">
    <property type="term" value="F:metal ion binding"/>
    <property type="evidence" value="ECO:0007669"/>
    <property type="project" value="UniProtKB-KW"/>
</dbReference>
<evidence type="ECO:0000256" key="2">
    <source>
        <dbReference type="ARBA" id="ARBA00022679"/>
    </source>
</evidence>
<dbReference type="Proteomes" id="UP000054683">
    <property type="component" value="Unassembled WGS sequence"/>
</dbReference>
<evidence type="ECO:0000313" key="14">
    <source>
        <dbReference type="Proteomes" id="UP000054683"/>
    </source>
</evidence>
<comment type="subunit">
    <text evidence="10">Homodimer.</text>
</comment>
<comment type="caution">
    <text evidence="10">Lacks conserved residue(s) required for the propagation of feature annotation.</text>
</comment>
<feature type="binding site" evidence="10">
    <location>
        <position position="260"/>
    </location>
    <ligand>
        <name>substrate</name>
    </ligand>
</feature>
<keyword evidence="9 10" id="KW-0119">Carbohydrate metabolism</keyword>
<keyword evidence="7 10" id="KW-0460">Magnesium</keyword>
<feature type="binding site" evidence="10">
    <location>
        <position position="293"/>
    </location>
    <ligand>
        <name>K(+)</name>
        <dbReference type="ChEBI" id="CHEBI:29103"/>
    </ligand>
</feature>
<comment type="function">
    <text evidence="10">Catalyzes the phosphorylation of ribose at O-5 in a reaction requiring ATP and magnesium. The resulting D-ribose-5-phosphate can then be used either for sythesis of nucleotides, histidine, and tryptophan, or as a component of the pentose phosphate pathway.</text>
</comment>
<name>A0A158FJC9_9BURK</name>
<feature type="binding site" evidence="10">
    <location>
        <begin position="227"/>
        <end position="232"/>
    </location>
    <ligand>
        <name>ATP</name>
        <dbReference type="ChEBI" id="CHEBI:30616"/>
    </ligand>
</feature>
<dbReference type="InterPro" id="IPR029056">
    <property type="entry name" value="Ribokinase-like"/>
</dbReference>
<feature type="binding site" evidence="10">
    <location>
        <position position="299"/>
    </location>
    <ligand>
        <name>K(+)</name>
        <dbReference type="ChEBI" id="CHEBI:29103"/>
    </ligand>
</feature>
<comment type="similarity">
    <text evidence="10">Belongs to the carbohydrate kinase PfkB family. Ribokinase subfamily.</text>
</comment>
<evidence type="ECO:0000256" key="10">
    <source>
        <dbReference type="HAMAP-Rule" id="MF_01987"/>
    </source>
</evidence>
<feature type="binding site" evidence="10">
    <location>
        <begin position="17"/>
        <end position="19"/>
    </location>
    <ligand>
        <name>substrate</name>
    </ligand>
</feature>
<evidence type="ECO:0000256" key="11">
    <source>
        <dbReference type="NCBIfam" id="TIGR02152"/>
    </source>
</evidence>
<reference evidence="13 14" key="1">
    <citation type="submission" date="2016-01" db="EMBL/GenBank/DDBJ databases">
        <authorList>
            <person name="Oliw E.H."/>
        </authorList>
    </citation>
    <scope>NUCLEOTIDE SEQUENCE [LARGE SCALE GENOMIC DNA]</scope>
    <source>
        <strain evidence="13">LMG 27134</strain>
    </source>
</reference>
<sequence length="310" mass="31731">MSKEAKQGAVLVMGSINTDLVARSLYLPRPGETIEGQEFAQVSGGKGANQAVAAARIGARVAMVGCIGSDDNGASRLAALEADGIDCSSVETDPSTPTGVAIVTVANNGQNTIVVVAGGNGQVTPAMVKRHEAAVKAADVVICQLETPWDSVFATLVMARRFGKVTVLNPAPATGPLPAEWLPLVDYLIPNEVEAAILSGLPVESESGAQRAAQELQRAGAQNVIVTLGAQGAFLLTETGEGIHFAAVKVNAVDTTAAGDTFIGVFAAQIAARQPVEAAVKLAQRAAAISVMRNGAQPSIPTREEVDCAQ</sequence>
<feature type="binding site" evidence="10">
    <location>
        <begin position="259"/>
        <end position="260"/>
    </location>
    <ligand>
        <name>ATP</name>
        <dbReference type="ChEBI" id="CHEBI:30616"/>
    </ligand>
</feature>
<comment type="subcellular location">
    <subcellularLocation>
        <location evidence="10">Cytoplasm</location>
    </subcellularLocation>
</comment>
<dbReference type="SUPFAM" id="SSF53613">
    <property type="entry name" value="Ribokinase-like"/>
    <property type="match status" value="1"/>
</dbReference>
<evidence type="ECO:0000256" key="5">
    <source>
        <dbReference type="ARBA" id="ARBA00022777"/>
    </source>
</evidence>
<feature type="binding site" evidence="10">
    <location>
        <position position="191"/>
    </location>
    <ligand>
        <name>ATP</name>
        <dbReference type="ChEBI" id="CHEBI:30616"/>
    </ligand>
</feature>
<dbReference type="EC" id="2.7.1.15" evidence="10 11"/>
<comment type="activity regulation">
    <text evidence="10">Activated by a monovalent cation that binds near, but not in, the active site. The most likely occupant of the site in vivo is potassium. Ion binding induces a conformational change that may alter substrate affinity.</text>
</comment>
<dbReference type="InterPro" id="IPR002139">
    <property type="entry name" value="Ribo/fructo_kinase"/>
</dbReference>
<dbReference type="Gene3D" id="3.40.1190.20">
    <property type="match status" value="1"/>
</dbReference>
<dbReference type="PANTHER" id="PTHR10584:SF166">
    <property type="entry name" value="RIBOKINASE"/>
    <property type="match status" value="1"/>
</dbReference>
<evidence type="ECO:0000259" key="12">
    <source>
        <dbReference type="Pfam" id="PF00294"/>
    </source>
</evidence>
<dbReference type="UniPathway" id="UPA00916">
    <property type="reaction ID" value="UER00889"/>
</dbReference>
<evidence type="ECO:0000256" key="9">
    <source>
        <dbReference type="ARBA" id="ARBA00023277"/>
    </source>
</evidence>
<feature type="binding site" evidence="10">
    <location>
        <position position="146"/>
    </location>
    <ligand>
        <name>substrate</name>
    </ligand>
</feature>
<feature type="binding site" evidence="10">
    <location>
        <position position="295"/>
    </location>
    <ligand>
        <name>K(+)</name>
        <dbReference type="ChEBI" id="CHEBI:29103"/>
    </ligand>
</feature>
<dbReference type="InterPro" id="IPR011611">
    <property type="entry name" value="PfkB_dom"/>
</dbReference>
<keyword evidence="3 10" id="KW-0479">Metal-binding</keyword>
<evidence type="ECO:0000256" key="8">
    <source>
        <dbReference type="ARBA" id="ARBA00022958"/>
    </source>
</evidence>
<dbReference type="AlphaFoldDB" id="A0A158FJC9"/>
<gene>
    <name evidence="10" type="primary">rbsK</name>
    <name evidence="13" type="ORF">AWB69_01284</name>
</gene>
<accession>A0A158FJC9</accession>
<evidence type="ECO:0000256" key="3">
    <source>
        <dbReference type="ARBA" id="ARBA00022723"/>
    </source>
</evidence>
<feature type="binding site" evidence="10">
    <location>
        <position position="256"/>
    </location>
    <ligand>
        <name>K(+)</name>
        <dbReference type="ChEBI" id="CHEBI:29103"/>
    </ligand>
</feature>
<dbReference type="EMBL" id="FCOK02000005">
    <property type="protein sequence ID" value="SAL20016.1"/>
    <property type="molecule type" value="Genomic_DNA"/>
</dbReference>
<feature type="binding site" evidence="10">
    <location>
        <position position="290"/>
    </location>
    <ligand>
        <name>K(+)</name>
        <dbReference type="ChEBI" id="CHEBI:29103"/>
    </ligand>
</feature>